<dbReference type="Proteomes" id="UP001150603">
    <property type="component" value="Unassembled WGS sequence"/>
</dbReference>
<evidence type="ECO:0000313" key="2">
    <source>
        <dbReference type="Proteomes" id="UP001150603"/>
    </source>
</evidence>
<evidence type="ECO:0000313" key="1">
    <source>
        <dbReference type="EMBL" id="KAJ1950484.1"/>
    </source>
</evidence>
<keyword evidence="2" id="KW-1185">Reference proteome</keyword>
<name>A0ACC1JG10_9FUNG</name>
<dbReference type="EMBL" id="JANBPW010000195">
    <property type="protein sequence ID" value="KAJ1950484.1"/>
    <property type="molecule type" value="Genomic_DNA"/>
</dbReference>
<proteinExistence type="predicted"/>
<gene>
    <name evidence="1" type="ORF">FBU59_000659</name>
</gene>
<sequence>MSGGVTSAEHSPPISSSDARSAVSASGQQAFENLRIADVDAFVKLHRSEIRSTTEACKEETTLISAYTALSYAQLAQNARGEAAQVRSMSWQQALSDKYHLDMATGHVTRLADGEVFATVEDAKAHEAMEYLMRLDEVLERKLQSVADLRNEIRNIVWSKEH</sequence>
<accession>A0ACC1JG10</accession>
<protein>
    <submittedName>
        <fullName evidence="1">Uncharacterized protein</fullName>
    </submittedName>
</protein>
<comment type="caution">
    <text evidence="1">The sequence shown here is derived from an EMBL/GenBank/DDBJ whole genome shotgun (WGS) entry which is preliminary data.</text>
</comment>
<reference evidence="1" key="1">
    <citation type="submission" date="2022-07" db="EMBL/GenBank/DDBJ databases">
        <title>Phylogenomic reconstructions and comparative analyses of Kickxellomycotina fungi.</title>
        <authorList>
            <person name="Reynolds N.K."/>
            <person name="Stajich J.E."/>
            <person name="Barry K."/>
            <person name="Grigoriev I.V."/>
            <person name="Crous P."/>
            <person name="Smith M.E."/>
        </authorList>
    </citation>
    <scope>NUCLEOTIDE SEQUENCE</scope>
    <source>
        <strain evidence="1">NRRL 5244</strain>
    </source>
</reference>
<organism evidence="1 2">
    <name type="scientific">Linderina macrospora</name>
    <dbReference type="NCBI Taxonomy" id="4868"/>
    <lineage>
        <taxon>Eukaryota</taxon>
        <taxon>Fungi</taxon>
        <taxon>Fungi incertae sedis</taxon>
        <taxon>Zoopagomycota</taxon>
        <taxon>Kickxellomycotina</taxon>
        <taxon>Kickxellomycetes</taxon>
        <taxon>Kickxellales</taxon>
        <taxon>Kickxellaceae</taxon>
        <taxon>Linderina</taxon>
    </lineage>
</organism>